<dbReference type="Proteomes" id="UP001107558">
    <property type="component" value="Chromosome 2"/>
</dbReference>
<dbReference type="AlphaFoldDB" id="A0A9J6C4Z2"/>
<protein>
    <submittedName>
        <fullName evidence="1">Uncharacterized protein</fullName>
    </submittedName>
</protein>
<gene>
    <name evidence="1" type="ORF">PVAND_007024</name>
</gene>
<accession>A0A9J6C4Z2</accession>
<sequence>MNARDLVGLANDHEGLDFDINSYKRTGLGSTKENLLSLGTENSKKVVVDGMTHDNEDIRIEESHVNKFKLSPFSRRNLIDGKGPIEYENSKTTNLQIGDQFIEKRDEEKLGKSLIDSANRAIVHVQEKIIKKALNFVVKKVL</sequence>
<organism evidence="1 2">
    <name type="scientific">Polypedilum vanderplanki</name>
    <name type="common">Sleeping chironomid midge</name>
    <dbReference type="NCBI Taxonomy" id="319348"/>
    <lineage>
        <taxon>Eukaryota</taxon>
        <taxon>Metazoa</taxon>
        <taxon>Ecdysozoa</taxon>
        <taxon>Arthropoda</taxon>
        <taxon>Hexapoda</taxon>
        <taxon>Insecta</taxon>
        <taxon>Pterygota</taxon>
        <taxon>Neoptera</taxon>
        <taxon>Endopterygota</taxon>
        <taxon>Diptera</taxon>
        <taxon>Nematocera</taxon>
        <taxon>Chironomoidea</taxon>
        <taxon>Chironomidae</taxon>
        <taxon>Chironominae</taxon>
        <taxon>Polypedilum</taxon>
        <taxon>Polypedilum</taxon>
    </lineage>
</organism>
<proteinExistence type="predicted"/>
<dbReference type="EMBL" id="JADBJN010000002">
    <property type="protein sequence ID" value="KAG5677252.1"/>
    <property type="molecule type" value="Genomic_DNA"/>
</dbReference>
<name>A0A9J6C4Z2_POLVA</name>
<evidence type="ECO:0000313" key="2">
    <source>
        <dbReference type="Proteomes" id="UP001107558"/>
    </source>
</evidence>
<reference evidence="1" key="1">
    <citation type="submission" date="2021-03" db="EMBL/GenBank/DDBJ databases">
        <title>Chromosome level genome of the anhydrobiotic midge Polypedilum vanderplanki.</title>
        <authorList>
            <person name="Yoshida Y."/>
            <person name="Kikawada T."/>
            <person name="Gusev O."/>
        </authorList>
    </citation>
    <scope>NUCLEOTIDE SEQUENCE</scope>
    <source>
        <strain evidence="1">NIAS01</strain>
        <tissue evidence="1">Whole body or cell culture</tissue>
    </source>
</reference>
<evidence type="ECO:0000313" key="1">
    <source>
        <dbReference type="EMBL" id="KAG5677252.1"/>
    </source>
</evidence>
<comment type="caution">
    <text evidence="1">The sequence shown here is derived from an EMBL/GenBank/DDBJ whole genome shotgun (WGS) entry which is preliminary data.</text>
</comment>
<keyword evidence="2" id="KW-1185">Reference proteome</keyword>